<dbReference type="Proteomes" id="UP000515811">
    <property type="component" value="Chromosome"/>
</dbReference>
<keyword evidence="3" id="KW-0418">Kinase</keyword>
<dbReference type="PROSITE" id="PS50924">
    <property type="entry name" value="MHYT"/>
    <property type="match status" value="1"/>
</dbReference>
<dbReference type="GO" id="GO:0016020">
    <property type="term" value="C:membrane"/>
    <property type="evidence" value="ECO:0007669"/>
    <property type="project" value="UniProtKB-UniRule"/>
</dbReference>
<dbReference type="InterPro" id="IPR005330">
    <property type="entry name" value="MHYT_dom"/>
</dbReference>
<evidence type="ECO:0000256" key="1">
    <source>
        <dbReference type="PROSITE-ProRule" id="PRU00244"/>
    </source>
</evidence>
<dbReference type="PANTHER" id="PTHR35152">
    <property type="entry name" value="DOMAIN SIGNALLING PROTEIN, PUTATIVE (AFU_ORTHOLOGUE AFUA_5G11310)-RELATED"/>
    <property type="match status" value="1"/>
</dbReference>
<keyword evidence="3" id="KW-0808">Transferase</keyword>
<dbReference type="EMBL" id="CP060714">
    <property type="protein sequence ID" value="QNN58963.1"/>
    <property type="molecule type" value="Genomic_DNA"/>
</dbReference>
<accession>A0A7G9RTN8</accession>
<dbReference type="PANTHER" id="PTHR35152:SF1">
    <property type="entry name" value="DOMAIN SIGNALLING PROTEIN, PUTATIVE (AFU_ORTHOLOGUE AFUA_5G11310)-RELATED"/>
    <property type="match status" value="1"/>
</dbReference>
<keyword evidence="1" id="KW-1133">Transmembrane helix</keyword>
<sequence>MDSLVQTSYSRELVVLSYVISVIGAFIALYSASHLQPHSRNKRAYFFNVLAAGVALGGIGVWSMHFIAMLALRMDVGLGYSMWETLLSLVAAIAISGFAFHFVALNPSSLPRLLSAGLLLGSGAVVMHYLGMYGMRFGGYFQWDYVRVGISVVIALVAATVALWLAFHTRKLSSRLSAAFVMAIAVCAMHYTGMSAAEFICTTENRRAIPTGPDIVSVLDLPMMVITLALGMSIALLLDLAFVSMHETHGGRRTKEFATSRQH</sequence>
<keyword evidence="1" id="KW-0812">Transmembrane</keyword>
<evidence type="ECO:0000313" key="3">
    <source>
        <dbReference type="EMBL" id="QNN58963.1"/>
    </source>
</evidence>
<reference evidence="3 4" key="1">
    <citation type="submission" date="2020-08" db="EMBL/GenBank/DDBJ databases">
        <title>Genome sequence of Diaphorobacter ruginosibacter DSM 27467T.</title>
        <authorList>
            <person name="Hyun D.-W."/>
            <person name="Bae J.-W."/>
        </authorList>
    </citation>
    <scope>NUCLEOTIDE SEQUENCE [LARGE SCALE GENOMIC DNA]</scope>
    <source>
        <strain evidence="3 4">DSM 27467</strain>
    </source>
</reference>
<evidence type="ECO:0000313" key="4">
    <source>
        <dbReference type="Proteomes" id="UP000515811"/>
    </source>
</evidence>
<proteinExistence type="predicted"/>
<organism evidence="3 4">
    <name type="scientific">Diaphorobacter ruginosibacter</name>
    <dbReference type="NCBI Taxonomy" id="1715720"/>
    <lineage>
        <taxon>Bacteria</taxon>
        <taxon>Pseudomonadati</taxon>
        <taxon>Pseudomonadota</taxon>
        <taxon>Betaproteobacteria</taxon>
        <taxon>Burkholderiales</taxon>
        <taxon>Comamonadaceae</taxon>
        <taxon>Diaphorobacter</taxon>
    </lineage>
</organism>
<dbReference type="GO" id="GO:0016301">
    <property type="term" value="F:kinase activity"/>
    <property type="evidence" value="ECO:0007669"/>
    <property type="project" value="UniProtKB-KW"/>
</dbReference>
<feature type="domain" description="MHYT" evidence="2">
    <location>
        <begin position="9"/>
        <end position="200"/>
    </location>
</feature>
<feature type="transmembrane region" description="Helical" evidence="1">
    <location>
        <begin position="145"/>
        <end position="167"/>
    </location>
</feature>
<evidence type="ECO:0000259" key="2">
    <source>
        <dbReference type="PROSITE" id="PS50924"/>
    </source>
</evidence>
<feature type="transmembrane region" description="Helical" evidence="1">
    <location>
        <begin position="179"/>
        <end position="201"/>
    </location>
</feature>
<keyword evidence="4" id="KW-1185">Reference proteome</keyword>
<feature type="transmembrane region" description="Helical" evidence="1">
    <location>
        <begin position="44"/>
        <end position="66"/>
    </location>
</feature>
<dbReference type="KEGG" id="drg:H9K76_09280"/>
<feature type="transmembrane region" description="Helical" evidence="1">
    <location>
        <begin position="86"/>
        <end position="106"/>
    </location>
</feature>
<gene>
    <name evidence="3" type="ORF">H9K76_09280</name>
</gene>
<feature type="transmembrane region" description="Helical" evidence="1">
    <location>
        <begin position="221"/>
        <end position="243"/>
    </location>
</feature>
<name>A0A7G9RTN8_9BURK</name>
<feature type="transmembrane region" description="Helical" evidence="1">
    <location>
        <begin position="13"/>
        <end position="32"/>
    </location>
</feature>
<dbReference type="Pfam" id="PF03707">
    <property type="entry name" value="MHYT"/>
    <property type="match status" value="2"/>
</dbReference>
<keyword evidence="1" id="KW-0472">Membrane</keyword>
<dbReference type="AlphaFoldDB" id="A0A7G9RTN8"/>
<feature type="transmembrane region" description="Helical" evidence="1">
    <location>
        <begin position="113"/>
        <end position="133"/>
    </location>
</feature>
<protein>
    <submittedName>
        <fullName evidence="3">Histidine kinase</fullName>
    </submittedName>
</protein>